<feature type="region of interest" description="Disordered" evidence="1">
    <location>
        <begin position="1"/>
        <end position="200"/>
    </location>
</feature>
<reference evidence="2" key="1">
    <citation type="submission" date="2019-08" db="EMBL/GenBank/DDBJ databases">
        <authorList>
            <person name="Kucharzyk K."/>
            <person name="Murdoch R.W."/>
            <person name="Higgins S."/>
            <person name="Loffler F."/>
        </authorList>
    </citation>
    <scope>NUCLEOTIDE SEQUENCE</scope>
</reference>
<dbReference type="EMBL" id="VSSQ01026364">
    <property type="protein sequence ID" value="MPM75037.1"/>
    <property type="molecule type" value="Genomic_DNA"/>
</dbReference>
<feature type="compositionally biased region" description="Basic residues" evidence="1">
    <location>
        <begin position="125"/>
        <end position="138"/>
    </location>
</feature>
<sequence>MPDPGLPGLDDAVEHEDHDIPPDPYGPSGGTRLVGIAHVGITGSGTGCGGACRGEPGRSGPRSPAPPARSRLVSRGDGHRHPRDPAADLCRAGPLGPGRGAGAPRPVLEPARGADGRLPATDRPRPRRLHRHRARPRHGPAVGHRRDGGAVGRILHGHRRAGPVAGTVRDRLDGGRRALGDRDPHRGGGGVGVRGPVGGP</sequence>
<gene>
    <name evidence="2" type="ORF">SDC9_122028</name>
</gene>
<dbReference type="AlphaFoldDB" id="A0A645CDL4"/>
<feature type="compositionally biased region" description="Basic and acidic residues" evidence="1">
    <location>
        <begin position="112"/>
        <end position="124"/>
    </location>
</feature>
<comment type="caution">
    <text evidence="2">The sequence shown here is derived from an EMBL/GenBank/DDBJ whole genome shotgun (WGS) entry which is preliminary data.</text>
</comment>
<name>A0A645CDL4_9ZZZZ</name>
<proteinExistence type="predicted"/>
<feature type="compositionally biased region" description="Gly residues" evidence="1">
    <location>
        <begin position="187"/>
        <end position="200"/>
    </location>
</feature>
<evidence type="ECO:0000313" key="2">
    <source>
        <dbReference type="EMBL" id="MPM75037.1"/>
    </source>
</evidence>
<evidence type="ECO:0000256" key="1">
    <source>
        <dbReference type="SAM" id="MobiDB-lite"/>
    </source>
</evidence>
<feature type="compositionally biased region" description="Basic and acidic residues" evidence="1">
    <location>
        <begin position="168"/>
        <end position="186"/>
    </location>
</feature>
<protein>
    <submittedName>
        <fullName evidence="2">Uncharacterized protein</fullName>
    </submittedName>
</protein>
<feature type="compositionally biased region" description="Gly residues" evidence="1">
    <location>
        <begin position="42"/>
        <end position="52"/>
    </location>
</feature>
<feature type="compositionally biased region" description="Basic and acidic residues" evidence="1">
    <location>
        <begin position="74"/>
        <end position="86"/>
    </location>
</feature>
<organism evidence="2">
    <name type="scientific">bioreactor metagenome</name>
    <dbReference type="NCBI Taxonomy" id="1076179"/>
    <lineage>
        <taxon>unclassified sequences</taxon>
        <taxon>metagenomes</taxon>
        <taxon>ecological metagenomes</taxon>
    </lineage>
</organism>
<accession>A0A645CDL4</accession>